<comment type="similarity">
    <text evidence="2">Belongs to the UPF0161 family.</text>
</comment>
<dbReference type="HAMAP" id="MF_00386">
    <property type="entry name" value="UPF0161_YidD"/>
    <property type="match status" value="1"/>
</dbReference>
<keyword evidence="4" id="KW-1185">Reference proteome</keyword>
<evidence type="ECO:0000256" key="2">
    <source>
        <dbReference type="HAMAP-Rule" id="MF_00386"/>
    </source>
</evidence>
<evidence type="ECO:0000313" key="4">
    <source>
        <dbReference type="Proteomes" id="UP000460412"/>
    </source>
</evidence>
<dbReference type="Pfam" id="PF01809">
    <property type="entry name" value="YidD"/>
    <property type="match status" value="1"/>
</dbReference>
<comment type="function">
    <text evidence="2">Could be involved in insertion of integral membrane proteins into the membrane.</text>
</comment>
<dbReference type="PANTHER" id="PTHR33383:SF1">
    <property type="entry name" value="MEMBRANE PROTEIN INSERTION EFFICIENCY FACTOR-RELATED"/>
    <property type="match status" value="1"/>
</dbReference>
<evidence type="ECO:0000256" key="1">
    <source>
        <dbReference type="ARBA" id="ARBA00023136"/>
    </source>
</evidence>
<name>A0A7X3MD90_9FIRM</name>
<dbReference type="Proteomes" id="UP000460412">
    <property type="component" value="Unassembled WGS sequence"/>
</dbReference>
<reference evidence="3 4" key="1">
    <citation type="submission" date="2019-12" db="EMBL/GenBank/DDBJ databases">
        <title>Sporaefaciens musculi gen. nov., sp. nov., a novel bacterium isolated from the caecum of an obese mouse.</title>
        <authorList>
            <person name="Rasmussen T.S."/>
            <person name="Streidl T."/>
            <person name="Hitch T.C.A."/>
            <person name="Wortmann E."/>
            <person name="Deptula P."/>
            <person name="Hansen M."/>
            <person name="Nielsen D.S."/>
            <person name="Clavel T."/>
            <person name="Vogensen F.K."/>
        </authorList>
    </citation>
    <scope>NUCLEOTIDE SEQUENCE [LARGE SCALE GENOMIC DNA]</scope>
    <source>
        <strain evidence="3 4">WCA-9-b2</strain>
    </source>
</reference>
<gene>
    <name evidence="3" type="primary">yidD</name>
    <name evidence="3" type="ORF">GN277_01800</name>
</gene>
<dbReference type="InterPro" id="IPR002696">
    <property type="entry name" value="Membr_insert_effic_factor_YidD"/>
</dbReference>
<keyword evidence="1 2" id="KW-0472">Membrane</keyword>
<dbReference type="AlphaFoldDB" id="A0A7X3MD90"/>
<comment type="subcellular location">
    <subcellularLocation>
        <location evidence="2">Cell membrane</location>
        <topology evidence="2">Peripheral membrane protein</topology>
        <orientation evidence="2">Cytoplasmic side</orientation>
    </subcellularLocation>
</comment>
<dbReference type="SMART" id="SM01234">
    <property type="entry name" value="Haemolytic"/>
    <property type="match status" value="1"/>
</dbReference>
<dbReference type="PANTHER" id="PTHR33383">
    <property type="entry name" value="MEMBRANE PROTEIN INSERTION EFFICIENCY FACTOR-RELATED"/>
    <property type="match status" value="1"/>
</dbReference>
<protein>
    <recommendedName>
        <fullName evidence="2">Putative membrane protein insertion efficiency factor</fullName>
    </recommendedName>
</protein>
<dbReference type="NCBIfam" id="TIGR00278">
    <property type="entry name" value="membrane protein insertion efficiency factor YidD"/>
    <property type="match status" value="1"/>
</dbReference>
<organism evidence="3 4">
    <name type="scientific">Sporofaciens musculi</name>
    <dbReference type="NCBI Taxonomy" id="2681861"/>
    <lineage>
        <taxon>Bacteria</taxon>
        <taxon>Bacillati</taxon>
        <taxon>Bacillota</taxon>
        <taxon>Clostridia</taxon>
        <taxon>Lachnospirales</taxon>
        <taxon>Lachnospiraceae</taxon>
        <taxon>Sporofaciens</taxon>
    </lineage>
</organism>
<accession>A0A7X3MD90</accession>
<sequence>MKYILLGCIRFYRKYLSALKGYSSCIYYPTCSQYAIEAIEKYGALKGTALAVWRILRCNPFAKGGYDPVP</sequence>
<proteinExistence type="inferred from homology"/>
<evidence type="ECO:0000313" key="3">
    <source>
        <dbReference type="EMBL" id="MXP74211.1"/>
    </source>
</evidence>
<dbReference type="EMBL" id="WUQX01000001">
    <property type="protein sequence ID" value="MXP74211.1"/>
    <property type="molecule type" value="Genomic_DNA"/>
</dbReference>
<dbReference type="GO" id="GO:0005886">
    <property type="term" value="C:plasma membrane"/>
    <property type="evidence" value="ECO:0007669"/>
    <property type="project" value="UniProtKB-SubCell"/>
</dbReference>
<keyword evidence="2" id="KW-1003">Cell membrane</keyword>
<comment type="caution">
    <text evidence="3">The sequence shown here is derived from an EMBL/GenBank/DDBJ whole genome shotgun (WGS) entry which is preliminary data.</text>
</comment>
<dbReference type="RefSeq" id="WP_159749318.1">
    <property type="nucleotide sequence ID" value="NZ_CASSPE010000030.1"/>
</dbReference>